<keyword evidence="2" id="KW-1185">Reference proteome</keyword>
<name>A0AAD6FIK8_9TELE</name>
<dbReference type="Proteomes" id="UP001219934">
    <property type="component" value="Unassembled WGS sequence"/>
</dbReference>
<dbReference type="AlphaFoldDB" id="A0AAD6FIK8"/>
<protein>
    <submittedName>
        <fullName evidence="1">Uncharacterized protein</fullName>
    </submittedName>
</protein>
<organism evidence="1 2">
    <name type="scientific">Pogonophryne albipinna</name>
    <dbReference type="NCBI Taxonomy" id="1090488"/>
    <lineage>
        <taxon>Eukaryota</taxon>
        <taxon>Metazoa</taxon>
        <taxon>Chordata</taxon>
        <taxon>Craniata</taxon>
        <taxon>Vertebrata</taxon>
        <taxon>Euteleostomi</taxon>
        <taxon>Actinopterygii</taxon>
        <taxon>Neopterygii</taxon>
        <taxon>Teleostei</taxon>
        <taxon>Neoteleostei</taxon>
        <taxon>Acanthomorphata</taxon>
        <taxon>Eupercaria</taxon>
        <taxon>Perciformes</taxon>
        <taxon>Notothenioidei</taxon>
        <taxon>Pogonophryne</taxon>
    </lineage>
</organism>
<dbReference type="EMBL" id="JAPTMU010000012">
    <property type="protein sequence ID" value="KAJ4935033.1"/>
    <property type="molecule type" value="Genomic_DNA"/>
</dbReference>
<feature type="non-terminal residue" evidence="1">
    <location>
        <position position="100"/>
    </location>
</feature>
<proteinExistence type="predicted"/>
<accession>A0AAD6FIK8</accession>
<evidence type="ECO:0000313" key="1">
    <source>
        <dbReference type="EMBL" id="KAJ4935033.1"/>
    </source>
</evidence>
<reference evidence="1" key="1">
    <citation type="submission" date="2022-11" db="EMBL/GenBank/DDBJ databases">
        <title>Chromosome-level genome of Pogonophryne albipinna.</title>
        <authorList>
            <person name="Jo E."/>
        </authorList>
    </citation>
    <scope>NUCLEOTIDE SEQUENCE</scope>
    <source>
        <strain evidence="1">SGF0006</strain>
        <tissue evidence="1">Muscle</tissue>
    </source>
</reference>
<comment type="caution">
    <text evidence="1">The sequence shown here is derived from an EMBL/GenBank/DDBJ whole genome shotgun (WGS) entry which is preliminary data.</text>
</comment>
<sequence>MLSLLPVFEKEARKGERGGITETDLFLNTAERGTAPPLTGDQARGKLNWKSTPPLPVFKLVSAADQILTILALIRSGGRYPLLFRRHIRVAFLFLRTGGL</sequence>
<gene>
    <name evidence="1" type="ORF">JOQ06_007812</name>
</gene>
<evidence type="ECO:0000313" key="2">
    <source>
        <dbReference type="Proteomes" id="UP001219934"/>
    </source>
</evidence>